<evidence type="ECO:0008006" key="3">
    <source>
        <dbReference type="Google" id="ProtNLM"/>
    </source>
</evidence>
<protein>
    <recommendedName>
        <fullName evidence="3">ABM domain-containing protein</fullName>
    </recommendedName>
</protein>
<dbReference type="PANTHER" id="PTHR42052">
    <property type="entry name" value="ABM DOMAIN-CONTAINING PROTEIN"/>
    <property type="match status" value="1"/>
</dbReference>
<organism evidence="1 2">
    <name type="scientific">Conoideocrella luteorostrata</name>
    <dbReference type="NCBI Taxonomy" id="1105319"/>
    <lineage>
        <taxon>Eukaryota</taxon>
        <taxon>Fungi</taxon>
        <taxon>Dikarya</taxon>
        <taxon>Ascomycota</taxon>
        <taxon>Pezizomycotina</taxon>
        <taxon>Sordariomycetes</taxon>
        <taxon>Hypocreomycetidae</taxon>
        <taxon>Hypocreales</taxon>
        <taxon>Clavicipitaceae</taxon>
        <taxon>Conoideocrella</taxon>
    </lineage>
</organism>
<evidence type="ECO:0000313" key="1">
    <source>
        <dbReference type="EMBL" id="KAK2595038.1"/>
    </source>
</evidence>
<dbReference type="AlphaFoldDB" id="A0AAJ0CNI1"/>
<name>A0AAJ0CNI1_9HYPO</name>
<dbReference type="PANTHER" id="PTHR42052:SF1">
    <property type="entry name" value="ABM DOMAIN-CONTAINING PROTEIN"/>
    <property type="match status" value="1"/>
</dbReference>
<proteinExistence type="predicted"/>
<sequence length="207" mass="23871">MPVTEFAIISLRSGYDELDFLETLMQCQEIQDAWTRAHHPYNLEPNTNLSSMYIERSDPPSLLISAPWDSIEAHGEWIQTSENQACNAKISGFIKPGCEAVLLRHLNPAGKELQLRKAFLEKDSFNVARITAGEGKKEKLQEMYEELESGQAVKEADQRLWAGWRIEELDGREELVVFWTDEVPDEKVRMLMEMGDETERKRFTHVV</sequence>
<reference evidence="1" key="1">
    <citation type="submission" date="2023-06" db="EMBL/GenBank/DDBJ databases">
        <title>Conoideocrella luteorostrata (Hypocreales: Clavicipitaceae), a potential biocontrol fungus for elongate hemlock scale in United States Christmas tree production areas.</title>
        <authorList>
            <person name="Barrett H."/>
            <person name="Lovett B."/>
            <person name="Macias A.M."/>
            <person name="Stajich J.E."/>
            <person name="Kasson M.T."/>
        </authorList>
    </citation>
    <scope>NUCLEOTIDE SEQUENCE</scope>
    <source>
        <strain evidence="1">ARSEF 14590</strain>
    </source>
</reference>
<dbReference type="Proteomes" id="UP001251528">
    <property type="component" value="Unassembled WGS sequence"/>
</dbReference>
<evidence type="ECO:0000313" key="2">
    <source>
        <dbReference type="Proteomes" id="UP001251528"/>
    </source>
</evidence>
<comment type="caution">
    <text evidence="1">The sequence shown here is derived from an EMBL/GenBank/DDBJ whole genome shotgun (WGS) entry which is preliminary data.</text>
</comment>
<keyword evidence="2" id="KW-1185">Reference proteome</keyword>
<dbReference type="EMBL" id="JASWJB010000145">
    <property type="protein sequence ID" value="KAK2595038.1"/>
    <property type="molecule type" value="Genomic_DNA"/>
</dbReference>
<accession>A0AAJ0CNI1</accession>
<gene>
    <name evidence="1" type="ORF">QQS21_007228</name>
</gene>